<proteinExistence type="predicted"/>
<dbReference type="Pfam" id="PF07992">
    <property type="entry name" value="Pyr_redox_2"/>
    <property type="match status" value="1"/>
</dbReference>
<evidence type="ECO:0000256" key="2">
    <source>
        <dbReference type="ARBA" id="ARBA00022630"/>
    </source>
</evidence>
<name>A0ABU8IVU1_9BURK</name>
<keyword evidence="2" id="KW-0285">Flavoprotein</keyword>
<evidence type="ECO:0000313" key="8">
    <source>
        <dbReference type="Proteomes" id="UP001386437"/>
    </source>
</evidence>
<keyword evidence="3" id="KW-0274">FAD</keyword>
<dbReference type="PRINTS" id="PR00368">
    <property type="entry name" value="FADPNR"/>
</dbReference>
<sequence>MNQSNRSGSRRRSVIVGGGLAGLRATEELRKRGYDGKIAIVSSESRLPYDKPPLSKALLLGATTPEQIAYRSESFYRDHDVDLYLSHRASELRVRERVLVAGGASIGFDDLLICTGSTPRPLPLKSNLSGIHTVGTIDDSLKLRAALAKGSPRVVILGAGFIGAEVASSARSLGLETTIVNLAATPLERAVGPQMGAQLSALHSDHGVALLCGLTIAELYGTERVEEILLSDGQRIACDVLVVGVGSTPNIDWLAGSDLTLTGGIACDAALAAGPPGIYAAGDVAYWPNAMFGRSMRCEQWTNAAEQGRHVARNIMAGYEARTPFVGSNYFWSDQYGHRIQFAGSEMADEVRVVKGSFESRRFLACYRKGDVLCGALALDESKDLMLAKVLIERQTRWDHACAALTKGVGKVANDCLDEV</sequence>
<reference evidence="7 8" key="1">
    <citation type="journal article" date="2022" name="Arch. Microbiol.">
        <title>Paraburkholderia bengalensis sp. nov. isolated from roots of Oryza sativa, IR64.</title>
        <authorList>
            <person name="Nag P."/>
            <person name="Mondal N."/>
            <person name="Sarkar J."/>
            <person name="Das S."/>
        </authorList>
    </citation>
    <scope>NUCLEOTIDE SEQUENCE [LARGE SCALE GENOMIC DNA]</scope>
    <source>
        <strain evidence="7 8">IR64_4_BI</strain>
    </source>
</reference>
<dbReference type="InterPro" id="IPR050446">
    <property type="entry name" value="FAD-oxidoreductase/Apoptosis"/>
</dbReference>
<protein>
    <submittedName>
        <fullName evidence="7">FAD-dependent oxidoreductase</fullName>
    </submittedName>
</protein>
<evidence type="ECO:0000256" key="1">
    <source>
        <dbReference type="ARBA" id="ARBA00001974"/>
    </source>
</evidence>
<accession>A0ABU8IVU1</accession>
<dbReference type="InterPro" id="IPR016156">
    <property type="entry name" value="FAD/NAD-linked_Rdtase_dimer_sf"/>
</dbReference>
<dbReference type="InterPro" id="IPR023753">
    <property type="entry name" value="FAD/NAD-binding_dom"/>
</dbReference>
<evidence type="ECO:0000256" key="3">
    <source>
        <dbReference type="ARBA" id="ARBA00022827"/>
    </source>
</evidence>
<dbReference type="PRINTS" id="PR00411">
    <property type="entry name" value="PNDRDTASEI"/>
</dbReference>
<dbReference type="PANTHER" id="PTHR43557">
    <property type="entry name" value="APOPTOSIS-INDUCING FACTOR 1"/>
    <property type="match status" value="1"/>
</dbReference>
<dbReference type="SUPFAM" id="SSF55424">
    <property type="entry name" value="FAD/NAD-linked reductases, dimerisation (C-terminal) domain"/>
    <property type="match status" value="1"/>
</dbReference>
<dbReference type="Pfam" id="PF14759">
    <property type="entry name" value="Reductase_C"/>
    <property type="match status" value="1"/>
</dbReference>
<gene>
    <name evidence="7" type="ORF">H3V53_19925</name>
</gene>
<dbReference type="EMBL" id="JACFYJ010000033">
    <property type="protein sequence ID" value="MEI5999393.1"/>
    <property type="molecule type" value="Genomic_DNA"/>
</dbReference>
<dbReference type="InterPro" id="IPR028202">
    <property type="entry name" value="Reductase_C"/>
</dbReference>
<organism evidence="7 8">
    <name type="scientific">Paraburkholderia bengalensis</name>
    <dbReference type="NCBI Taxonomy" id="2747562"/>
    <lineage>
        <taxon>Bacteria</taxon>
        <taxon>Pseudomonadati</taxon>
        <taxon>Pseudomonadota</taxon>
        <taxon>Betaproteobacteria</taxon>
        <taxon>Burkholderiales</taxon>
        <taxon>Burkholderiaceae</taxon>
        <taxon>Paraburkholderia</taxon>
    </lineage>
</organism>
<dbReference type="Gene3D" id="3.50.50.60">
    <property type="entry name" value="FAD/NAD(P)-binding domain"/>
    <property type="match status" value="2"/>
</dbReference>
<evidence type="ECO:0000256" key="4">
    <source>
        <dbReference type="ARBA" id="ARBA00023002"/>
    </source>
</evidence>
<dbReference type="Gene3D" id="3.30.390.30">
    <property type="match status" value="1"/>
</dbReference>
<dbReference type="InterPro" id="IPR036188">
    <property type="entry name" value="FAD/NAD-bd_sf"/>
</dbReference>
<dbReference type="PANTHER" id="PTHR43557:SF2">
    <property type="entry name" value="RIESKE DOMAIN-CONTAINING PROTEIN-RELATED"/>
    <property type="match status" value="1"/>
</dbReference>
<dbReference type="Proteomes" id="UP001386437">
    <property type="component" value="Unassembled WGS sequence"/>
</dbReference>
<keyword evidence="4" id="KW-0560">Oxidoreductase</keyword>
<comment type="cofactor">
    <cofactor evidence="1">
        <name>FAD</name>
        <dbReference type="ChEBI" id="CHEBI:57692"/>
    </cofactor>
</comment>
<evidence type="ECO:0000259" key="6">
    <source>
        <dbReference type="Pfam" id="PF14759"/>
    </source>
</evidence>
<feature type="domain" description="FAD/NAD(P)-binding" evidence="5">
    <location>
        <begin position="13"/>
        <end position="308"/>
    </location>
</feature>
<keyword evidence="8" id="KW-1185">Reference proteome</keyword>
<feature type="domain" description="Reductase C-terminal" evidence="6">
    <location>
        <begin position="330"/>
        <end position="403"/>
    </location>
</feature>
<evidence type="ECO:0000313" key="7">
    <source>
        <dbReference type="EMBL" id="MEI5999393.1"/>
    </source>
</evidence>
<dbReference type="SUPFAM" id="SSF51905">
    <property type="entry name" value="FAD/NAD(P)-binding domain"/>
    <property type="match status" value="1"/>
</dbReference>
<evidence type="ECO:0000259" key="5">
    <source>
        <dbReference type="Pfam" id="PF07992"/>
    </source>
</evidence>
<comment type="caution">
    <text evidence="7">The sequence shown here is derived from an EMBL/GenBank/DDBJ whole genome shotgun (WGS) entry which is preliminary data.</text>
</comment>